<dbReference type="InterPro" id="IPR004776">
    <property type="entry name" value="Mem_transp_PIN-like"/>
</dbReference>
<evidence type="ECO:0000256" key="3">
    <source>
        <dbReference type="ARBA" id="ARBA00022448"/>
    </source>
</evidence>
<sequence length="293" mass="31826">MFSTLLNIVVPVFAVVAVGFAFGRRQLNTDMSFVNLANVAVFCPALVFSALIDNPIQLGTSWPLIAAGILVILLPGLLLCWVHFKGLERRTLVLGGMFRNTGNIGIPLMMLAYGEDQLGAIIILFVLSNVIHFSLGLFILSHSAGRWQWLKNPIVWAAILGLLLAGHRSLLPEFVYTSADLLGQIAVPLMLFALGVRLSSGEVGDLGLAFKVNISYLLAGASSLLLVAWWLPLTQDWLQLLALSVILPPAVLNYLLCEQYGCQPDKMASIVLLGNLMSVVTIPVVIYLTLTFL</sequence>
<dbReference type="PANTHER" id="PTHR36838">
    <property type="entry name" value="AUXIN EFFLUX CARRIER FAMILY PROTEIN"/>
    <property type="match status" value="1"/>
</dbReference>
<dbReference type="EMBL" id="BMKE01000015">
    <property type="protein sequence ID" value="GGB46741.1"/>
    <property type="molecule type" value="Genomic_DNA"/>
</dbReference>
<name>A0ABQ1IN41_9GAMM</name>
<feature type="transmembrane region" description="Helical" evidence="8">
    <location>
        <begin position="268"/>
        <end position="290"/>
    </location>
</feature>
<evidence type="ECO:0000256" key="2">
    <source>
        <dbReference type="ARBA" id="ARBA00010145"/>
    </source>
</evidence>
<dbReference type="Proteomes" id="UP000646152">
    <property type="component" value="Unassembled WGS sequence"/>
</dbReference>
<feature type="transmembrane region" description="Helical" evidence="8">
    <location>
        <begin position="91"/>
        <end position="113"/>
    </location>
</feature>
<gene>
    <name evidence="9" type="ORF">GCM10011502_20200</name>
</gene>
<keyword evidence="3" id="KW-0813">Transport</keyword>
<feature type="transmembrane region" description="Helical" evidence="8">
    <location>
        <begin position="208"/>
        <end position="231"/>
    </location>
</feature>
<feature type="transmembrane region" description="Helical" evidence="8">
    <location>
        <begin position="35"/>
        <end position="52"/>
    </location>
</feature>
<evidence type="ECO:0000256" key="7">
    <source>
        <dbReference type="ARBA" id="ARBA00023136"/>
    </source>
</evidence>
<comment type="similarity">
    <text evidence="2">Belongs to the auxin efflux carrier (TC 2.A.69) family.</text>
</comment>
<feature type="transmembrane region" description="Helical" evidence="8">
    <location>
        <begin position="64"/>
        <end position="84"/>
    </location>
</feature>
<evidence type="ECO:0000256" key="8">
    <source>
        <dbReference type="SAM" id="Phobius"/>
    </source>
</evidence>
<feature type="transmembrane region" description="Helical" evidence="8">
    <location>
        <begin position="119"/>
        <end position="141"/>
    </location>
</feature>
<organism evidence="9 10">
    <name type="scientific">Oceanisphaera marina</name>
    <dbReference type="NCBI Taxonomy" id="2017550"/>
    <lineage>
        <taxon>Bacteria</taxon>
        <taxon>Pseudomonadati</taxon>
        <taxon>Pseudomonadota</taxon>
        <taxon>Gammaproteobacteria</taxon>
        <taxon>Aeromonadales</taxon>
        <taxon>Aeromonadaceae</taxon>
        <taxon>Oceanisphaera</taxon>
    </lineage>
</organism>
<comment type="subcellular location">
    <subcellularLocation>
        <location evidence="1">Cell membrane</location>
        <topology evidence="1">Multi-pass membrane protein</topology>
    </subcellularLocation>
</comment>
<dbReference type="Gene3D" id="1.20.1530.20">
    <property type="match status" value="1"/>
</dbReference>
<keyword evidence="6 8" id="KW-1133">Transmembrane helix</keyword>
<reference evidence="10" key="1">
    <citation type="journal article" date="2019" name="Int. J. Syst. Evol. Microbiol.">
        <title>The Global Catalogue of Microorganisms (GCM) 10K type strain sequencing project: providing services to taxonomists for standard genome sequencing and annotation.</title>
        <authorList>
            <consortium name="The Broad Institute Genomics Platform"/>
            <consortium name="The Broad Institute Genome Sequencing Center for Infectious Disease"/>
            <person name="Wu L."/>
            <person name="Ma J."/>
        </authorList>
    </citation>
    <scope>NUCLEOTIDE SEQUENCE [LARGE SCALE GENOMIC DNA]</scope>
    <source>
        <strain evidence="10">CGMCC 1.15923</strain>
    </source>
</reference>
<accession>A0ABQ1IN41</accession>
<keyword evidence="5 8" id="KW-0812">Transmembrane</keyword>
<feature type="transmembrane region" description="Helical" evidence="8">
    <location>
        <begin position="6"/>
        <end position="23"/>
    </location>
</feature>
<dbReference type="InterPro" id="IPR038770">
    <property type="entry name" value="Na+/solute_symporter_sf"/>
</dbReference>
<proteinExistence type="inferred from homology"/>
<keyword evidence="7 8" id="KW-0472">Membrane</keyword>
<evidence type="ECO:0000256" key="6">
    <source>
        <dbReference type="ARBA" id="ARBA00022989"/>
    </source>
</evidence>
<evidence type="ECO:0000313" key="9">
    <source>
        <dbReference type="EMBL" id="GGB46741.1"/>
    </source>
</evidence>
<dbReference type="Pfam" id="PF03547">
    <property type="entry name" value="Mem_trans"/>
    <property type="match status" value="2"/>
</dbReference>
<evidence type="ECO:0000256" key="5">
    <source>
        <dbReference type="ARBA" id="ARBA00022692"/>
    </source>
</evidence>
<keyword evidence="4" id="KW-1003">Cell membrane</keyword>
<comment type="caution">
    <text evidence="9">The sequence shown here is derived from an EMBL/GenBank/DDBJ whole genome shotgun (WGS) entry which is preliminary data.</text>
</comment>
<evidence type="ECO:0000256" key="4">
    <source>
        <dbReference type="ARBA" id="ARBA00022475"/>
    </source>
</evidence>
<dbReference type="RefSeq" id="WP_188630000.1">
    <property type="nucleotide sequence ID" value="NZ_BMKE01000015.1"/>
</dbReference>
<feature type="transmembrane region" description="Helical" evidence="8">
    <location>
        <begin position="153"/>
        <end position="170"/>
    </location>
</feature>
<evidence type="ECO:0000313" key="10">
    <source>
        <dbReference type="Proteomes" id="UP000646152"/>
    </source>
</evidence>
<protein>
    <submittedName>
        <fullName evidence="9">Transporter</fullName>
    </submittedName>
</protein>
<feature type="transmembrane region" description="Helical" evidence="8">
    <location>
        <begin position="237"/>
        <end position="256"/>
    </location>
</feature>
<keyword evidence="10" id="KW-1185">Reference proteome</keyword>
<feature type="transmembrane region" description="Helical" evidence="8">
    <location>
        <begin position="176"/>
        <end position="196"/>
    </location>
</feature>
<dbReference type="PANTHER" id="PTHR36838:SF1">
    <property type="entry name" value="SLR1864 PROTEIN"/>
    <property type="match status" value="1"/>
</dbReference>
<evidence type="ECO:0000256" key="1">
    <source>
        <dbReference type="ARBA" id="ARBA00004651"/>
    </source>
</evidence>